<accession>A0A8T9CF60</accession>
<evidence type="ECO:0000256" key="3">
    <source>
        <dbReference type="SAM" id="SignalP"/>
    </source>
</evidence>
<evidence type="ECO:0000256" key="2">
    <source>
        <dbReference type="ARBA" id="ARBA00023026"/>
    </source>
</evidence>
<keyword evidence="3" id="KW-0732">Signal</keyword>
<dbReference type="PANTHER" id="PTHR34997:SF1">
    <property type="entry name" value="PEPTIDOGLYCAN-BINDING LYSIN DOMAIN"/>
    <property type="match status" value="1"/>
</dbReference>
<keyword evidence="1" id="KW-0147">Chitin-binding</keyword>
<dbReference type="PANTHER" id="PTHR34997">
    <property type="entry name" value="AM15"/>
    <property type="match status" value="1"/>
</dbReference>
<reference evidence="5 6" key="1">
    <citation type="submission" date="2018-05" db="EMBL/GenBank/DDBJ databases">
        <title>Genome sequencing and assembly of the regulated plant pathogen Lachnellula willkommii and related sister species for the development of diagnostic species identification markers.</title>
        <authorList>
            <person name="Giroux E."/>
            <person name="Bilodeau G."/>
        </authorList>
    </citation>
    <scope>NUCLEOTIDE SEQUENCE [LARGE SCALE GENOMIC DNA]</scope>
    <source>
        <strain evidence="5 6">CBS 268.59</strain>
    </source>
</reference>
<feature type="signal peptide" evidence="3">
    <location>
        <begin position="1"/>
        <end position="22"/>
    </location>
</feature>
<dbReference type="InterPro" id="IPR036779">
    <property type="entry name" value="LysM_dom_sf"/>
</dbReference>
<evidence type="ECO:0000259" key="4">
    <source>
        <dbReference type="PROSITE" id="PS51782"/>
    </source>
</evidence>
<evidence type="ECO:0000313" key="6">
    <source>
        <dbReference type="Proteomes" id="UP000469558"/>
    </source>
</evidence>
<proteinExistence type="predicted"/>
<dbReference type="Pfam" id="PF01476">
    <property type="entry name" value="LysM"/>
    <property type="match status" value="2"/>
</dbReference>
<dbReference type="PROSITE" id="PS51782">
    <property type="entry name" value="LYSM"/>
    <property type="match status" value="2"/>
</dbReference>
<organism evidence="5 6">
    <name type="scientific">Lachnellula suecica</name>
    <dbReference type="NCBI Taxonomy" id="602035"/>
    <lineage>
        <taxon>Eukaryota</taxon>
        <taxon>Fungi</taxon>
        <taxon>Dikarya</taxon>
        <taxon>Ascomycota</taxon>
        <taxon>Pezizomycotina</taxon>
        <taxon>Leotiomycetes</taxon>
        <taxon>Helotiales</taxon>
        <taxon>Lachnaceae</taxon>
        <taxon>Lachnellula</taxon>
    </lineage>
</organism>
<dbReference type="GO" id="GO:0008061">
    <property type="term" value="F:chitin binding"/>
    <property type="evidence" value="ECO:0007669"/>
    <property type="project" value="UniProtKB-KW"/>
</dbReference>
<evidence type="ECO:0000313" key="5">
    <source>
        <dbReference type="EMBL" id="TVY84425.1"/>
    </source>
</evidence>
<evidence type="ECO:0000256" key="1">
    <source>
        <dbReference type="ARBA" id="ARBA00022669"/>
    </source>
</evidence>
<dbReference type="AlphaFoldDB" id="A0A8T9CF60"/>
<dbReference type="OrthoDB" id="5985073at2759"/>
<dbReference type="SUPFAM" id="SSF54106">
    <property type="entry name" value="LysM domain"/>
    <property type="match status" value="1"/>
</dbReference>
<dbReference type="InterPro" id="IPR052210">
    <property type="entry name" value="LysM1-like"/>
</dbReference>
<gene>
    <name evidence="5" type="ORF">LSUE1_G005583</name>
</gene>
<dbReference type="Gene3D" id="3.10.350.10">
    <property type="entry name" value="LysM domain"/>
    <property type="match status" value="2"/>
</dbReference>
<dbReference type="Proteomes" id="UP000469558">
    <property type="component" value="Unassembled WGS sequence"/>
</dbReference>
<dbReference type="EMBL" id="QGMK01000086">
    <property type="protein sequence ID" value="TVY84425.1"/>
    <property type="molecule type" value="Genomic_DNA"/>
</dbReference>
<feature type="chain" id="PRO_5035881986" evidence="3">
    <location>
        <begin position="23"/>
        <end position="215"/>
    </location>
</feature>
<dbReference type="CDD" id="cd00118">
    <property type="entry name" value="LysM"/>
    <property type="match status" value="1"/>
</dbReference>
<keyword evidence="2" id="KW-0843">Virulence</keyword>
<keyword evidence="6" id="KW-1185">Reference proteome</keyword>
<protein>
    <submittedName>
        <fullName evidence="5">LysM domain-containing protein</fullName>
    </submittedName>
</protein>
<name>A0A8T9CF60_9HELO</name>
<feature type="domain" description="LysM" evidence="4">
    <location>
        <begin position="164"/>
        <end position="212"/>
    </location>
</feature>
<sequence length="215" mass="23299">MHFPISHIAFAGLAFLAPFAEPAYIRDKTLPHMVDFEEAGDNCTEYSSPDAGTVCIHSPSDCSFPITAQIPFADPTGSTTYLVKADDTCNKIANLFGNFTISQFYYWNPDVGQTCFGLRAYVPVCINTPWYKFTPPVQPPAGTVDSSSLNPVPIMPNITPWCTKYELVGDGPAYSASSISAANGVTIDAFLNWNAGVSKTNPVLWSGYWVCVSVS</sequence>
<comment type="caution">
    <text evidence="5">The sequence shown here is derived from an EMBL/GenBank/DDBJ whole genome shotgun (WGS) entry which is preliminary data.</text>
</comment>
<feature type="domain" description="LysM" evidence="4">
    <location>
        <begin position="79"/>
        <end position="126"/>
    </location>
</feature>
<dbReference type="InterPro" id="IPR018392">
    <property type="entry name" value="LysM"/>
</dbReference>